<evidence type="ECO:0000256" key="5">
    <source>
        <dbReference type="ARBA" id="ARBA00030019"/>
    </source>
</evidence>
<organism evidence="9 10">
    <name type="scientific">Paramaledivibacter caminithermalis (strain DSM 15212 / CIP 107654 / DViRD3)</name>
    <name type="common">Clostridium caminithermale</name>
    <dbReference type="NCBI Taxonomy" id="1121301"/>
    <lineage>
        <taxon>Bacteria</taxon>
        <taxon>Bacillati</taxon>
        <taxon>Bacillota</taxon>
        <taxon>Clostridia</taxon>
        <taxon>Peptostreptococcales</taxon>
        <taxon>Caminicellaceae</taxon>
        <taxon>Paramaledivibacter</taxon>
    </lineage>
</organism>
<dbReference type="Proteomes" id="UP000184465">
    <property type="component" value="Unassembled WGS sequence"/>
</dbReference>
<dbReference type="InterPro" id="IPR013366">
    <property type="entry name" value="EutJ"/>
</dbReference>
<dbReference type="Pfam" id="PF11104">
    <property type="entry name" value="PilM_2"/>
    <property type="match status" value="1"/>
</dbReference>
<sequence>MDFTRANDLIEKVEKSLKEIAEFNRTEELLVGVDLGTAYIVLVVLDKNMNPIASEMQFAQVIRDGLVVDYIGASRIVRELKEKLEKRLGKELLKAAIAVPPGTSERDSKTHKYVVEGAGMEVTAILDEPTAANAVLGIENGVIVDIGGGTTGLSILKKGEVIYTADEATGGTHLSLVISGNYKITFEEAEKIKKDKKRQREIFTVVRPVVQKMATIVKNHIEGYDVEDIYLVGGTCCLEKIEEVFEKEIGIRTTKPKNPFLVTPLGIAMNCRIEGSDINEY</sequence>
<dbReference type="InterPro" id="IPR050696">
    <property type="entry name" value="FtsA/MreB"/>
</dbReference>
<dbReference type="AlphaFoldDB" id="A0A1M6PNH8"/>
<gene>
    <name evidence="9" type="ORF">SAMN02745912_02233</name>
</gene>
<dbReference type="SUPFAM" id="SSF53067">
    <property type="entry name" value="Actin-like ATPase domain"/>
    <property type="match status" value="2"/>
</dbReference>
<evidence type="ECO:0000256" key="3">
    <source>
        <dbReference type="ARBA" id="ARBA00017249"/>
    </source>
</evidence>
<dbReference type="InterPro" id="IPR018181">
    <property type="entry name" value="Heat_shock_70_CS"/>
</dbReference>
<dbReference type="PROSITE" id="PS00329">
    <property type="entry name" value="HSP70_2"/>
    <property type="match status" value="1"/>
</dbReference>
<evidence type="ECO:0000313" key="9">
    <source>
        <dbReference type="EMBL" id="SHK09483.1"/>
    </source>
</evidence>
<dbReference type="InterPro" id="IPR043129">
    <property type="entry name" value="ATPase_NBD"/>
</dbReference>
<dbReference type="GO" id="GO:0051301">
    <property type="term" value="P:cell division"/>
    <property type="evidence" value="ECO:0007669"/>
    <property type="project" value="InterPro"/>
</dbReference>
<dbReference type="STRING" id="1121301.SAMN02745912_02233"/>
<dbReference type="NCBIfam" id="TIGR02529">
    <property type="entry name" value="EutJ"/>
    <property type="match status" value="1"/>
</dbReference>
<dbReference type="PANTHER" id="PTHR32432:SF3">
    <property type="entry name" value="ETHANOLAMINE UTILIZATION PROTEIN EUTJ"/>
    <property type="match status" value="1"/>
</dbReference>
<evidence type="ECO:0000259" key="8">
    <source>
        <dbReference type="SMART" id="SM00842"/>
    </source>
</evidence>
<dbReference type="InterPro" id="IPR005883">
    <property type="entry name" value="PilM"/>
</dbReference>
<evidence type="ECO:0000256" key="6">
    <source>
        <dbReference type="ARBA" id="ARBA00030945"/>
    </source>
</evidence>
<proteinExistence type="inferred from homology"/>
<dbReference type="PANTHER" id="PTHR32432">
    <property type="entry name" value="CELL DIVISION PROTEIN FTSA-RELATED"/>
    <property type="match status" value="1"/>
</dbReference>
<dbReference type="EMBL" id="FRAG01000025">
    <property type="protein sequence ID" value="SHK09483.1"/>
    <property type="molecule type" value="Genomic_DNA"/>
</dbReference>
<protein>
    <recommendedName>
        <fullName evidence="2">Chaperone protein DnaK</fullName>
    </recommendedName>
    <alternativeName>
        <fullName evidence="3">Chaperone protein dnaK</fullName>
    </alternativeName>
    <alternativeName>
        <fullName evidence="7">HSP70</fullName>
    </alternativeName>
    <alternativeName>
        <fullName evidence="6">Heat shock 70 kDa protein</fullName>
    </alternativeName>
    <alternativeName>
        <fullName evidence="5">Heat shock protein 70</fullName>
    </alternativeName>
</protein>
<feature type="domain" description="SHS2" evidence="8">
    <location>
        <begin position="30"/>
        <end position="136"/>
    </location>
</feature>
<dbReference type="RefSeq" id="WP_073149869.1">
    <property type="nucleotide sequence ID" value="NZ_FRAG01000025.1"/>
</dbReference>
<keyword evidence="10" id="KW-1185">Reference proteome</keyword>
<dbReference type="CDD" id="cd24047">
    <property type="entry name" value="ASKHA_NBD_EutJ"/>
    <property type="match status" value="1"/>
</dbReference>
<accession>A0A1M6PNH8</accession>
<reference evidence="9 10" key="1">
    <citation type="submission" date="2016-11" db="EMBL/GenBank/DDBJ databases">
        <authorList>
            <person name="Jaros S."/>
            <person name="Januszkiewicz K."/>
            <person name="Wedrychowicz H."/>
        </authorList>
    </citation>
    <scope>NUCLEOTIDE SEQUENCE [LARGE SCALE GENOMIC DNA]</scope>
    <source>
        <strain evidence="9 10">DSM 15212</strain>
    </source>
</reference>
<comment type="similarity">
    <text evidence="1">Belongs to the heat shock protein 70 family.</text>
</comment>
<dbReference type="SMART" id="SM00842">
    <property type="entry name" value="FtsA"/>
    <property type="match status" value="1"/>
</dbReference>
<dbReference type="OrthoDB" id="306538at2"/>
<evidence type="ECO:0000256" key="2">
    <source>
        <dbReference type="ARBA" id="ARBA00014415"/>
    </source>
</evidence>
<dbReference type="InterPro" id="IPR003494">
    <property type="entry name" value="SHS2_FtsA"/>
</dbReference>
<dbReference type="NCBIfam" id="NF011660">
    <property type="entry name" value="PRK15080.1"/>
    <property type="match status" value="1"/>
</dbReference>
<keyword evidence="4" id="KW-0346">Stress response</keyword>
<dbReference type="Gene3D" id="3.30.420.40">
    <property type="match status" value="2"/>
</dbReference>
<evidence type="ECO:0000313" key="10">
    <source>
        <dbReference type="Proteomes" id="UP000184465"/>
    </source>
</evidence>
<name>A0A1M6PNH8_PARC5</name>
<evidence type="ECO:0000256" key="4">
    <source>
        <dbReference type="ARBA" id="ARBA00023016"/>
    </source>
</evidence>
<evidence type="ECO:0000256" key="1">
    <source>
        <dbReference type="ARBA" id="ARBA00007381"/>
    </source>
</evidence>
<evidence type="ECO:0000256" key="7">
    <source>
        <dbReference type="ARBA" id="ARBA00033103"/>
    </source>
</evidence>